<dbReference type="PANTHER" id="PTHR33444">
    <property type="entry name" value="SI:DKEY-19B23.12-RELATED"/>
    <property type="match status" value="1"/>
</dbReference>
<feature type="transmembrane region" description="Helical" evidence="1">
    <location>
        <begin position="95"/>
        <end position="122"/>
    </location>
</feature>
<reference evidence="2 3" key="2">
    <citation type="submission" date="2018-11" db="EMBL/GenBank/DDBJ databases">
        <authorList>
            <consortium name="Pathogen Informatics"/>
        </authorList>
    </citation>
    <scope>NUCLEOTIDE SEQUENCE [LARGE SCALE GENOMIC DNA]</scope>
</reference>
<keyword evidence="1" id="KW-1133">Transmembrane helix</keyword>
<feature type="transmembrane region" description="Helical" evidence="1">
    <location>
        <begin position="6"/>
        <end position="23"/>
    </location>
</feature>
<sequence>MQCYLLIYLCIWITMIVVGGSNFRNCSIDDHLPIWMIVYGCIGIVSGIVFTYLRFFTLWSFLFITSFVGAARIYPILAEVQHIDSERLFYCPQSVYLLSFIIVSIDIVLFSIIVLCCCTFYVRSFTSNLMENKTNFKLRSSSSTYKNIWNLDENDQY</sequence>
<evidence type="ECO:0000313" key="3">
    <source>
        <dbReference type="Proteomes" id="UP000267606"/>
    </source>
</evidence>
<dbReference type="AlphaFoldDB" id="A0A183H002"/>
<dbReference type="WBParaSite" id="OFLC_0000081101-mRNA-1">
    <property type="protein sequence ID" value="OFLC_0000081101-mRNA-1"/>
    <property type="gene ID" value="OFLC_0000081101"/>
</dbReference>
<accession>A0A183H002</accession>
<dbReference type="InterPro" id="IPR040350">
    <property type="entry name" value="TMEM272"/>
</dbReference>
<dbReference type="EMBL" id="UZAJ01000320">
    <property type="protein sequence ID" value="VDO27170.1"/>
    <property type="molecule type" value="Genomic_DNA"/>
</dbReference>
<keyword evidence="1" id="KW-0812">Transmembrane</keyword>
<proteinExistence type="predicted"/>
<keyword evidence="1" id="KW-0472">Membrane</keyword>
<dbReference type="Proteomes" id="UP000267606">
    <property type="component" value="Unassembled WGS sequence"/>
</dbReference>
<organism evidence="4">
    <name type="scientific">Onchocerca flexuosa</name>
    <dbReference type="NCBI Taxonomy" id="387005"/>
    <lineage>
        <taxon>Eukaryota</taxon>
        <taxon>Metazoa</taxon>
        <taxon>Ecdysozoa</taxon>
        <taxon>Nematoda</taxon>
        <taxon>Chromadorea</taxon>
        <taxon>Rhabditida</taxon>
        <taxon>Spirurina</taxon>
        <taxon>Spiruromorpha</taxon>
        <taxon>Filarioidea</taxon>
        <taxon>Onchocercidae</taxon>
        <taxon>Onchocerca</taxon>
    </lineage>
</organism>
<feature type="transmembrane region" description="Helical" evidence="1">
    <location>
        <begin position="56"/>
        <end position="74"/>
    </location>
</feature>
<protein>
    <submittedName>
        <fullName evidence="4">DUF4203 domain-containing protein</fullName>
    </submittedName>
</protein>
<evidence type="ECO:0000313" key="2">
    <source>
        <dbReference type="EMBL" id="VDO27170.1"/>
    </source>
</evidence>
<feature type="transmembrane region" description="Helical" evidence="1">
    <location>
        <begin position="32"/>
        <end position="50"/>
    </location>
</feature>
<dbReference type="PANTHER" id="PTHR33444:SF2">
    <property type="entry name" value="MARVEL DOMAIN-CONTAINING PROTEIN"/>
    <property type="match status" value="1"/>
</dbReference>
<name>A0A183H002_9BILA</name>
<keyword evidence="3" id="KW-1185">Reference proteome</keyword>
<gene>
    <name evidence="2" type="ORF">OFLC_LOCUS812</name>
</gene>
<evidence type="ECO:0000313" key="4">
    <source>
        <dbReference type="WBParaSite" id="OFLC_0000081101-mRNA-1"/>
    </source>
</evidence>
<evidence type="ECO:0000256" key="1">
    <source>
        <dbReference type="SAM" id="Phobius"/>
    </source>
</evidence>
<reference evidence="4" key="1">
    <citation type="submission" date="2016-06" db="UniProtKB">
        <authorList>
            <consortium name="WormBaseParasite"/>
        </authorList>
    </citation>
    <scope>IDENTIFICATION</scope>
</reference>